<proteinExistence type="predicted"/>
<sequence>MSFGDIFSKYKMDLVNNVDIFGYEVLNVKGRKTKTGKNMAFVKVRDNKSVHDLVIFNDRYKDIKAHNVYIMKVRNNRIFDFTEAKLA</sequence>
<dbReference type="EMBL" id="HE576794">
    <property type="protein sequence ID" value="CCC74137.1"/>
    <property type="molecule type" value="Genomic_DNA"/>
</dbReference>
<accession>G0VS97</accession>
<dbReference type="KEGG" id="med:MELS_1919"/>
<keyword evidence="2" id="KW-1185">Reference proteome</keyword>
<evidence type="ECO:0000313" key="1">
    <source>
        <dbReference type="EMBL" id="CCC74137.1"/>
    </source>
</evidence>
<dbReference type="HOGENOM" id="CLU_2479708_0_0_9"/>
<evidence type="ECO:0000313" key="2">
    <source>
        <dbReference type="Proteomes" id="UP000010111"/>
    </source>
</evidence>
<dbReference type="Proteomes" id="UP000010111">
    <property type="component" value="Chromosome"/>
</dbReference>
<organism evidence="1 2">
    <name type="scientific">Megasphaera elsdenii DSM 20460</name>
    <dbReference type="NCBI Taxonomy" id="1064535"/>
    <lineage>
        <taxon>Bacteria</taxon>
        <taxon>Bacillati</taxon>
        <taxon>Bacillota</taxon>
        <taxon>Negativicutes</taxon>
        <taxon>Veillonellales</taxon>
        <taxon>Veillonellaceae</taxon>
        <taxon>Megasphaera</taxon>
    </lineage>
</organism>
<dbReference type="AlphaFoldDB" id="G0VS97"/>
<protein>
    <submittedName>
        <fullName evidence="1">Uncharacterized protein</fullName>
    </submittedName>
</protein>
<reference evidence="1 2" key="1">
    <citation type="journal article" date="2011" name="J. Bacteriol.">
        <title>Genome Sequence of the Ruminal Bacterium Megasphaera elsdenii.</title>
        <authorList>
            <person name="Marx H."/>
            <person name="Graf A.B."/>
            <person name="Tatto N."/>
            <person name="Thallinger G.G."/>
            <person name="Mattanovich D."/>
            <person name="Sauer M."/>
        </authorList>
    </citation>
    <scope>NUCLEOTIDE SEQUENCE [LARGE SCALE GENOMIC DNA]</scope>
    <source>
        <strain evidence="1 2">DSM 20460</strain>
    </source>
</reference>
<gene>
    <name evidence="1" type="ORF">MELS_1919</name>
</gene>
<name>G0VS97_MEGEL</name>